<feature type="domain" description="BURP" evidence="1">
    <location>
        <begin position="1"/>
        <end position="124"/>
    </location>
</feature>
<dbReference type="Pfam" id="PF03181">
    <property type="entry name" value="BURP"/>
    <property type="match status" value="1"/>
</dbReference>
<dbReference type="SMART" id="SM01045">
    <property type="entry name" value="BURP"/>
    <property type="match status" value="1"/>
</dbReference>
<accession>A0AAP0R9T7</accession>
<organism evidence="2 3">
    <name type="scientific">Liquidambar formosana</name>
    <name type="common">Formosan gum</name>
    <dbReference type="NCBI Taxonomy" id="63359"/>
    <lineage>
        <taxon>Eukaryota</taxon>
        <taxon>Viridiplantae</taxon>
        <taxon>Streptophyta</taxon>
        <taxon>Embryophyta</taxon>
        <taxon>Tracheophyta</taxon>
        <taxon>Spermatophyta</taxon>
        <taxon>Magnoliopsida</taxon>
        <taxon>eudicotyledons</taxon>
        <taxon>Gunneridae</taxon>
        <taxon>Pentapetalae</taxon>
        <taxon>Saxifragales</taxon>
        <taxon>Altingiaceae</taxon>
        <taxon>Liquidambar</taxon>
    </lineage>
</organism>
<keyword evidence="3" id="KW-1185">Reference proteome</keyword>
<dbReference type="AlphaFoldDB" id="A0AAP0R9T7"/>
<dbReference type="InterPro" id="IPR004873">
    <property type="entry name" value="BURP_dom"/>
</dbReference>
<evidence type="ECO:0000313" key="3">
    <source>
        <dbReference type="Proteomes" id="UP001415857"/>
    </source>
</evidence>
<dbReference type="InterPro" id="IPR044816">
    <property type="entry name" value="BURP"/>
</dbReference>
<dbReference type="PANTHER" id="PTHR31236:SF2">
    <property type="entry name" value="BURP DOMAIN PROTEIN RD22"/>
    <property type="match status" value="1"/>
</dbReference>
<evidence type="ECO:0000313" key="2">
    <source>
        <dbReference type="EMBL" id="KAK9273450.1"/>
    </source>
</evidence>
<reference evidence="2 3" key="1">
    <citation type="journal article" date="2024" name="Plant J.">
        <title>Genome sequences and population genomics reveal climatic adaptation and genomic divergence between two closely related sweetgum species.</title>
        <authorList>
            <person name="Xu W.Q."/>
            <person name="Ren C.Q."/>
            <person name="Zhang X.Y."/>
            <person name="Comes H.P."/>
            <person name="Liu X.H."/>
            <person name="Li Y.G."/>
            <person name="Kettle C.J."/>
            <person name="Jalonen R."/>
            <person name="Gaisberger H."/>
            <person name="Ma Y.Z."/>
            <person name="Qiu Y.X."/>
        </authorList>
    </citation>
    <scope>NUCLEOTIDE SEQUENCE [LARGE SCALE GENOMIC DNA]</scope>
    <source>
        <strain evidence="2">Hangzhou</strain>
    </source>
</reference>
<evidence type="ECO:0000259" key="1">
    <source>
        <dbReference type="PROSITE" id="PS51277"/>
    </source>
</evidence>
<dbReference type="EMBL" id="JBBPBK010000012">
    <property type="protein sequence ID" value="KAK9273450.1"/>
    <property type="molecule type" value="Genomic_DNA"/>
</dbReference>
<dbReference type="PROSITE" id="PS51277">
    <property type="entry name" value="BURP"/>
    <property type="match status" value="1"/>
</dbReference>
<name>A0AAP0R9T7_LIQFO</name>
<sequence>MKEAIEECDKPGNLGEDKYRATSLESLIDFSVSEKGKKVQPLSTEVQTGTHDCKIGSGVAMVGSDAVACHQPSYPYAVFYCHATHSTRTCMATLVDADGVKSRQWPFATLIHRLGTQRIWPFNS</sequence>
<protein>
    <recommendedName>
        <fullName evidence="1">BURP domain-containing protein</fullName>
    </recommendedName>
</protein>
<proteinExistence type="predicted"/>
<dbReference type="PANTHER" id="PTHR31236">
    <property type="entry name" value="BURP DOMAIN PROTEIN USPL1-LIKE"/>
    <property type="match status" value="1"/>
</dbReference>
<dbReference type="Proteomes" id="UP001415857">
    <property type="component" value="Unassembled WGS sequence"/>
</dbReference>
<gene>
    <name evidence="2" type="ORF">L1049_018260</name>
</gene>
<comment type="caution">
    <text evidence="2">The sequence shown here is derived from an EMBL/GenBank/DDBJ whole genome shotgun (WGS) entry which is preliminary data.</text>
</comment>